<dbReference type="InterPro" id="IPR001810">
    <property type="entry name" value="F-box_dom"/>
</dbReference>
<dbReference type="Proteomes" id="UP001465668">
    <property type="component" value="Unassembled WGS sequence"/>
</dbReference>
<organism evidence="2 3">
    <name type="scientific">Seiridium cardinale</name>
    <dbReference type="NCBI Taxonomy" id="138064"/>
    <lineage>
        <taxon>Eukaryota</taxon>
        <taxon>Fungi</taxon>
        <taxon>Dikarya</taxon>
        <taxon>Ascomycota</taxon>
        <taxon>Pezizomycotina</taxon>
        <taxon>Sordariomycetes</taxon>
        <taxon>Xylariomycetidae</taxon>
        <taxon>Amphisphaeriales</taxon>
        <taxon>Sporocadaceae</taxon>
        <taxon>Seiridium</taxon>
    </lineage>
</organism>
<gene>
    <name evidence="2" type="ORF">SCAR479_13738</name>
</gene>
<accession>A0ABR2X701</accession>
<evidence type="ECO:0000313" key="3">
    <source>
        <dbReference type="Proteomes" id="UP001465668"/>
    </source>
</evidence>
<dbReference type="PROSITE" id="PS50181">
    <property type="entry name" value="FBOX"/>
    <property type="match status" value="1"/>
</dbReference>
<comment type="caution">
    <text evidence="2">The sequence shown here is derived from an EMBL/GenBank/DDBJ whole genome shotgun (WGS) entry which is preliminary data.</text>
</comment>
<feature type="domain" description="F-box" evidence="1">
    <location>
        <begin position="8"/>
        <end position="56"/>
    </location>
</feature>
<evidence type="ECO:0000259" key="1">
    <source>
        <dbReference type="PROSITE" id="PS50181"/>
    </source>
</evidence>
<sequence>MSASEQGSSALLRLPAEVLVAVTSQLPNSAIKKIRLACRALRDRAVLRLDRVFLSANPRNVEVLRAVADHETFRHHVIEIIWDDALLVSDIPGPSDRLQPWGAPSPISCPGWYHRACEENAFNLRRVTRSDHPDFAKVRQVVDAQLPSDVSWECYQNLFHQQDEVLASGTDVEAFRYGLERFPALKRVTITPAAHGMLFVPLHETPMIRAFPEGFNYPIPRGWPTPERGDLPYYVRDWNDKSKWRGFSVIVRELANAQEDHHVTELVLDVHYLNTGLNCHVFDGSNEEYDNLVKILQRPGFSRIGLALLAEGQQYQGWSSFRNGHFKSALGQATDLRHFSLQNQIVQDQFYEENDENFVALKTLLPVEKWHKLRHFGLLNFLVKQDDLLALLASLPTSVRSVELGFFRFLDRKKFKDLLDGMRKTLDWGSRPVNERPVVTILCVEYATKLPWRYMWAQDAVNDFLYRGAVNPFGTDGDRPDQNRGAVLRDPFLPALDRLHEYRPPTAAVVGRPPPSQ</sequence>
<reference evidence="2 3" key="1">
    <citation type="submission" date="2024-02" db="EMBL/GenBank/DDBJ databases">
        <title>First draft genome assembly of two strains of Seiridium cardinale.</title>
        <authorList>
            <person name="Emiliani G."/>
            <person name="Scali E."/>
        </authorList>
    </citation>
    <scope>NUCLEOTIDE SEQUENCE [LARGE SCALE GENOMIC DNA]</scope>
    <source>
        <strain evidence="2 3">BM-138-000479</strain>
    </source>
</reference>
<name>A0ABR2X701_9PEZI</name>
<proteinExistence type="predicted"/>
<dbReference type="EMBL" id="JARVKM010000118">
    <property type="protein sequence ID" value="KAK9769568.1"/>
    <property type="molecule type" value="Genomic_DNA"/>
</dbReference>
<keyword evidence="3" id="KW-1185">Reference proteome</keyword>
<protein>
    <submittedName>
        <fullName evidence="2">F-box domain-containing protein</fullName>
    </submittedName>
</protein>
<evidence type="ECO:0000313" key="2">
    <source>
        <dbReference type="EMBL" id="KAK9769568.1"/>
    </source>
</evidence>